<keyword evidence="11 14" id="KW-1133">Transmembrane helix</keyword>
<accession>A0ABY8EAA2</accession>
<evidence type="ECO:0000256" key="7">
    <source>
        <dbReference type="ARBA" id="ARBA00022692"/>
    </source>
</evidence>
<keyword evidence="4" id="KW-1003">Cell membrane</keyword>
<evidence type="ECO:0000256" key="9">
    <source>
        <dbReference type="ARBA" id="ARBA00022777"/>
    </source>
</evidence>
<protein>
    <recommendedName>
        <fullName evidence="3">histidine kinase</fullName>
        <ecNumber evidence="3">2.7.13.3</ecNumber>
    </recommendedName>
</protein>
<evidence type="ECO:0000256" key="8">
    <source>
        <dbReference type="ARBA" id="ARBA00022741"/>
    </source>
</evidence>
<keyword evidence="8" id="KW-0547">Nucleotide-binding</keyword>
<dbReference type="EC" id="2.7.13.3" evidence="3"/>
<dbReference type="InterPro" id="IPR004358">
    <property type="entry name" value="Sig_transdc_His_kin-like_C"/>
</dbReference>
<feature type="transmembrane region" description="Helical" evidence="14">
    <location>
        <begin position="7"/>
        <end position="27"/>
    </location>
</feature>
<dbReference type="InterPro" id="IPR036097">
    <property type="entry name" value="HisK_dim/P_sf"/>
</dbReference>
<keyword evidence="18" id="KW-1185">Reference proteome</keyword>
<dbReference type="Gene3D" id="1.10.287.130">
    <property type="match status" value="1"/>
</dbReference>
<dbReference type="InterPro" id="IPR003594">
    <property type="entry name" value="HATPase_dom"/>
</dbReference>
<dbReference type="InterPro" id="IPR003661">
    <property type="entry name" value="HisK_dim/P_dom"/>
</dbReference>
<feature type="domain" description="Histidine kinase" evidence="15">
    <location>
        <begin position="258"/>
        <end position="468"/>
    </location>
</feature>
<comment type="subcellular location">
    <subcellularLocation>
        <location evidence="2">Cell membrane</location>
        <topology evidence="2">Multi-pass membrane protein</topology>
    </subcellularLocation>
</comment>
<dbReference type="Gene3D" id="3.30.565.10">
    <property type="entry name" value="Histidine kinase-like ATPase, C-terminal domain"/>
    <property type="match status" value="1"/>
</dbReference>
<dbReference type="SMART" id="SM00388">
    <property type="entry name" value="HisKA"/>
    <property type="match status" value="1"/>
</dbReference>
<dbReference type="InterPro" id="IPR050398">
    <property type="entry name" value="HssS/ArlS-like"/>
</dbReference>
<dbReference type="Pfam" id="PF00672">
    <property type="entry name" value="HAMP"/>
    <property type="match status" value="1"/>
</dbReference>
<evidence type="ECO:0000256" key="11">
    <source>
        <dbReference type="ARBA" id="ARBA00022989"/>
    </source>
</evidence>
<evidence type="ECO:0000259" key="15">
    <source>
        <dbReference type="PROSITE" id="PS50109"/>
    </source>
</evidence>
<dbReference type="PROSITE" id="PS50885">
    <property type="entry name" value="HAMP"/>
    <property type="match status" value="1"/>
</dbReference>
<evidence type="ECO:0000256" key="10">
    <source>
        <dbReference type="ARBA" id="ARBA00022840"/>
    </source>
</evidence>
<dbReference type="RefSeq" id="WP_277731811.1">
    <property type="nucleotide sequence ID" value="NZ_CP120733.1"/>
</dbReference>
<dbReference type="InterPro" id="IPR005467">
    <property type="entry name" value="His_kinase_dom"/>
</dbReference>
<evidence type="ECO:0000256" key="2">
    <source>
        <dbReference type="ARBA" id="ARBA00004651"/>
    </source>
</evidence>
<evidence type="ECO:0000313" key="18">
    <source>
        <dbReference type="Proteomes" id="UP001222800"/>
    </source>
</evidence>
<proteinExistence type="predicted"/>
<dbReference type="GO" id="GO:0016301">
    <property type="term" value="F:kinase activity"/>
    <property type="evidence" value="ECO:0007669"/>
    <property type="project" value="UniProtKB-KW"/>
</dbReference>
<dbReference type="Pfam" id="PF02518">
    <property type="entry name" value="HATPase_c"/>
    <property type="match status" value="1"/>
</dbReference>
<dbReference type="SUPFAM" id="SSF158472">
    <property type="entry name" value="HAMP domain-like"/>
    <property type="match status" value="1"/>
</dbReference>
<keyword evidence="13 14" id="KW-0472">Membrane</keyword>
<dbReference type="EMBL" id="CP120733">
    <property type="protein sequence ID" value="WFD09857.1"/>
    <property type="molecule type" value="Genomic_DNA"/>
</dbReference>
<dbReference type="PANTHER" id="PTHR45528">
    <property type="entry name" value="SENSOR HISTIDINE KINASE CPXA"/>
    <property type="match status" value="1"/>
</dbReference>
<dbReference type="PRINTS" id="PR00344">
    <property type="entry name" value="BCTRLSENSOR"/>
</dbReference>
<dbReference type="Proteomes" id="UP001222800">
    <property type="component" value="Chromosome"/>
</dbReference>
<dbReference type="PROSITE" id="PS50109">
    <property type="entry name" value="HIS_KIN"/>
    <property type="match status" value="1"/>
</dbReference>
<feature type="domain" description="HAMP" evidence="16">
    <location>
        <begin position="191"/>
        <end position="243"/>
    </location>
</feature>
<evidence type="ECO:0000256" key="14">
    <source>
        <dbReference type="SAM" id="Phobius"/>
    </source>
</evidence>
<keyword evidence="6" id="KW-0808">Transferase</keyword>
<reference evidence="17 18" key="1">
    <citation type="submission" date="2023-03" db="EMBL/GenBank/DDBJ databases">
        <title>Complete genome sequence of Tepidibacter sp. SWIR-1, isolated from a deep-sea hydrothermal vent.</title>
        <authorList>
            <person name="Li X."/>
        </authorList>
    </citation>
    <scope>NUCLEOTIDE SEQUENCE [LARGE SCALE GENOMIC DNA]</scope>
    <source>
        <strain evidence="17 18">SWIR-1</strain>
    </source>
</reference>
<keyword evidence="12" id="KW-0902">Two-component regulatory system</keyword>
<evidence type="ECO:0000256" key="13">
    <source>
        <dbReference type="ARBA" id="ARBA00023136"/>
    </source>
</evidence>
<dbReference type="InterPro" id="IPR036890">
    <property type="entry name" value="HATPase_C_sf"/>
</dbReference>
<dbReference type="CDD" id="cd00082">
    <property type="entry name" value="HisKA"/>
    <property type="match status" value="1"/>
</dbReference>
<dbReference type="Pfam" id="PF00512">
    <property type="entry name" value="HisKA"/>
    <property type="match status" value="1"/>
</dbReference>
<dbReference type="InterPro" id="IPR003660">
    <property type="entry name" value="HAMP_dom"/>
</dbReference>
<name>A0ABY8EAA2_9FIRM</name>
<comment type="catalytic activity">
    <reaction evidence="1">
        <text>ATP + protein L-histidine = ADP + protein N-phospho-L-histidine.</text>
        <dbReference type="EC" id="2.7.13.3"/>
    </reaction>
</comment>
<evidence type="ECO:0000256" key="4">
    <source>
        <dbReference type="ARBA" id="ARBA00022475"/>
    </source>
</evidence>
<dbReference type="SUPFAM" id="SSF55874">
    <property type="entry name" value="ATPase domain of HSP90 chaperone/DNA topoisomerase II/histidine kinase"/>
    <property type="match status" value="1"/>
</dbReference>
<dbReference type="SMART" id="SM00304">
    <property type="entry name" value="HAMP"/>
    <property type="match status" value="1"/>
</dbReference>
<evidence type="ECO:0000259" key="16">
    <source>
        <dbReference type="PROSITE" id="PS50885"/>
    </source>
</evidence>
<dbReference type="SMART" id="SM00387">
    <property type="entry name" value="HATPase_c"/>
    <property type="match status" value="1"/>
</dbReference>
<keyword evidence="9 17" id="KW-0418">Kinase</keyword>
<keyword evidence="7 14" id="KW-0812">Transmembrane</keyword>
<evidence type="ECO:0000256" key="5">
    <source>
        <dbReference type="ARBA" id="ARBA00022553"/>
    </source>
</evidence>
<evidence type="ECO:0000256" key="1">
    <source>
        <dbReference type="ARBA" id="ARBA00000085"/>
    </source>
</evidence>
<feature type="transmembrane region" description="Helical" evidence="14">
    <location>
        <begin position="168"/>
        <end position="189"/>
    </location>
</feature>
<evidence type="ECO:0000256" key="12">
    <source>
        <dbReference type="ARBA" id="ARBA00023012"/>
    </source>
</evidence>
<sequence length="468" mass="54431">MKFWKKIFVYSLVLFLIVFNIGGIFLLENSHNLSLNREIERGLSEHSSIYSGVKMIIKDRKTYSQVFEKNVLEIMMKRYLESSNDEKIYIEILDKDNNEIFSNIDMEIEGERVELKNPLVDRRRYIIRDVGDQTFLYITNLLKLEEGDLKFSYVRDITYLYEDRKKQYYFFIQLELISFVLLAVGMYFLSKYITKPIHKLIHATQIITNGSYSETVNINTEDEVGILASNFNKMATAVEEKINELEKSANKKQRFIDNFTHEIKTPLTSIIGYADFLLATKYNEEIFIKGMNHILNEGKQLEKLSIKMMDLVLLKKEDFDMKNENLEDILLEIKQTVTPKLEGKNINLNIYGNGQALVERDLVKTLIANLIDNAIKASYENSKIDSKLYKDEDNKTVLEIKDEGIGIDKEDLEKVLEPFYMVDKSRTRKNNGAGLGLSICSEISKIHKAKLRIESKINYGTVVRIIFP</sequence>
<gene>
    <name evidence="17" type="ORF">P4S50_15880</name>
</gene>
<dbReference type="Gene3D" id="6.10.340.10">
    <property type="match status" value="1"/>
</dbReference>
<dbReference type="PANTHER" id="PTHR45528:SF1">
    <property type="entry name" value="SENSOR HISTIDINE KINASE CPXA"/>
    <property type="match status" value="1"/>
</dbReference>
<dbReference type="CDD" id="cd06225">
    <property type="entry name" value="HAMP"/>
    <property type="match status" value="1"/>
</dbReference>
<dbReference type="SUPFAM" id="SSF47384">
    <property type="entry name" value="Homodimeric domain of signal transducing histidine kinase"/>
    <property type="match status" value="1"/>
</dbReference>
<keyword evidence="10" id="KW-0067">ATP-binding</keyword>
<evidence type="ECO:0000256" key="6">
    <source>
        <dbReference type="ARBA" id="ARBA00022679"/>
    </source>
</evidence>
<keyword evidence="5" id="KW-0597">Phosphoprotein</keyword>
<dbReference type="CDD" id="cd00075">
    <property type="entry name" value="HATPase"/>
    <property type="match status" value="1"/>
</dbReference>
<organism evidence="17 18">
    <name type="scientific">Tepidibacter hydrothermalis</name>
    <dbReference type="NCBI Taxonomy" id="3036126"/>
    <lineage>
        <taxon>Bacteria</taxon>
        <taxon>Bacillati</taxon>
        <taxon>Bacillota</taxon>
        <taxon>Clostridia</taxon>
        <taxon>Peptostreptococcales</taxon>
        <taxon>Peptostreptococcaceae</taxon>
        <taxon>Tepidibacter</taxon>
    </lineage>
</organism>
<evidence type="ECO:0000313" key="17">
    <source>
        <dbReference type="EMBL" id="WFD09857.1"/>
    </source>
</evidence>
<evidence type="ECO:0000256" key="3">
    <source>
        <dbReference type="ARBA" id="ARBA00012438"/>
    </source>
</evidence>